<dbReference type="EMBL" id="CADCUQ010000551">
    <property type="protein sequence ID" value="CAA9413847.1"/>
    <property type="molecule type" value="Genomic_DNA"/>
</dbReference>
<feature type="non-terminal residue" evidence="1">
    <location>
        <position position="144"/>
    </location>
</feature>
<name>A0A6J4PHN9_9BACT</name>
<proteinExistence type="predicted"/>
<dbReference type="AlphaFoldDB" id="A0A6J4PHN9"/>
<sequence length="144" mass="15600">MRFTSVFYILLALSGVSAFLLPRRVSEAARPMMGTLLTPVAQPSRAIAAWATGQPGTSRPQFDDRPADEIVRENQELRLANEKLAYDLAQYQQLVAERAKIDPEIRDLCTSVAVIGNEGGGVRDALALKATGLSGLSDGMFVLH</sequence>
<reference evidence="1" key="1">
    <citation type="submission" date="2020-02" db="EMBL/GenBank/DDBJ databases">
        <authorList>
            <person name="Meier V. D."/>
        </authorList>
    </citation>
    <scope>NUCLEOTIDE SEQUENCE</scope>
    <source>
        <strain evidence="1">AVDCRST_MAG64</strain>
    </source>
</reference>
<organism evidence="1">
    <name type="scientific">uncultured Phycisphaerae bacterium</name>
    <dbReference type="NCBI Taxonomy" id="904963"/>
    <lineage>
        <taxon>Bacteria</taxon>
        <taxon>Pseudomonadati</taxon>
        <taxon>Planctomycetota</taxon>
        <taxon>Phycisphaerae</taxon>
        <taxon>environmental samples</taxon>
    </lineage>
</organism>
<evidence type="ECO:0000313" key="1">
    <source>
        <dbReference type="EMBL" id="CAA9413847.1"/>
    </source>
</evidence>
<protein>
    <submittedName>
        <fullName evidence="1">Uncharacterized protein</fullName>
    </submittedName>
</protein>
<gene>
    <name evidence="1" type="ORF">AVDCRST_MAG64-2483</name>
</gene>
<accession>A0A6J4PHN9</accession>